<evidence type="ECO:0000256" key="2">
    <source>
        <dbReference type="ARBA" id="ARBA00023239"/>
    </source>
</evidence>
<dbReference type="GO" id="GO:0016829">
    <property type="term" value="F:lyase activity"/>
    <property type="evidence" value="ECO:0007669"/>
    <property type="project" value="UniProtKB-KW"/>
</dbReference>
<dbReference type="GO" id="GO:0006635">
    <property type="term" value="P:fatty acid beta-oxidation"/>
    <property type="evidence" value="ECO:0007669"/>
    <property type="project" value="TreeGrafter"/>
</dbReference>
<protein>
    <submittedName>
        <fullName evidence="3">Enoyl-CoA hydratase/carnithine racemase</fullName>
    </submittedName>
</protein>
<dbReference type="EMBL" id="PYGA01000002">
    <property type="protein sequence ID" value="PSK99918.1"/>
    <property type="molecule type" value="Genomic_DNA"/>
</dbReference>
<dbReference type="OrthoDB" id="5174409at2"/>
<dbReference type="Gene3D" id="3.90.226.10">
    <property type="entry name" value="2-enoyl-CoA Hydratase, Chain A, domain 1"/>
    <property type="match status" value="1"/>
</dbReference>
<organism evidence="3 4">
    <name type="scientific">Murinocardiopsis flavida</name>
    <dbReference type="NCBI Taxonomy" id="645275"/>
    <lineage>
        <taxon>Bacteria</taxon>
        <taxon>Bacillati</taxon>
        <taxon>Actinomycetota</taxon>
        <taxon>Actinomycetes</taxon>
        <taxon>Streptosporangiales</taxon>
        <taxon>Nocardiopsidaceae</taxon>
        <taxon>Murinocardiopsis</taxon>
    </lineage>
</organism>
<dbReference type="RefSeq" id="WP_106581314.1">
    <property type="nucleotide sequence ID" value="NZ_PYGA01000002.1"/>
</dbReference>
<evidence type="ECO:0000313" key="3">
    <source>
        <dbReference type="EMBL" id="PSK99918.1"/>
    </source>
</evidence>
<comment type="similarity">
    <text evidence="1">Belongs to the enoyl-CoA hydratase/isomerase family.</text>
</comment>
<evidence type="ECO:0000256" key="1">
    <source>
        <dbReference type="ARBA" id="ARBA00005254"/>
    </source>
</evidence>
<proteinExistence type="inferred from homology"/>
<dbReference type="Pfam" id="PF00378">
    <property type="entry name" value="ECH_1"/>
    <property type="match status" value="1"/>
</dbReference>
<dbReference type="Proteomes" id="UP000240542">
    <property type="component" value="Unassembled WGS sequence"/>
</dbReference>
<dbReference type="CDD" id="cd06558">
    <property type="entry name" value="crotonase-like"/>
    <property type="match status" value="1"/>
</dbReference>
<evidence type="ECO:0000313" key="4">
    <source>
        <dbReference type="Proteomes" id="UP000240542"/>
    </source>
</evidence>
<gene>
    <name evidence="3" type="ORF">CLV63_10245</name>
</gene>
<keyword evidence="2" id="KW-0456">Lyase</keyword>
<dbReference type="AlphaFoldDB" id="A0A2P8DRS7"/>
<sequence length="259" mass="26763">MADDGGAGRIGVAIVGHTAWITIDNPRKRNAMGAAMWRRIPEVLDGIDAAGAVRSVVLTGAGTTFCAGADITELGAISGNGSGEDASVAAEHALLSCPLPTIALIDGHCVGGGCQLAAACDIRIATPAALFGITPAKLGIVYPQSSVRRLTEVVGASAAKLLLFSGEIVGADRARELRLVDEVVPNARDRVESLTATIAARSRLTVEASKELVDLAARDAPLDERARHWQSLSASSGESAEGIAAFVERRTPVFPYGRS</sequence>
<dbReference type="Gene3D" id="1.10.12.10">
    <property type="entry name" value="Lyase 2-enoyl-coa Hydratase, Chain A, domain 2"/>
    <property type="match status" value="1"/>
</dbReference>
<dbReference type="SUPFAM" id="SSF52096">
    <property type="entry name" value="ClpP/crotonase"/>
    <property type="match status" value="1"/>
</dbReference>
<dbReference type="InterPro" id="IPR029045">
    <property type="entry name" value="ClpP/crotonase-like_dom_sf"/>
</dbReference>
<dbReference type="InterPro" id="IPR001753">
    <property type="entry name" value="Enoyl-CoA_hydra/iso"/>
</dbReference>
<reference evidence="3 4" key="1">
    <citation type="submission" date="2018-03" db="EMBL/GenBank/DDBJ databases">
        <title>Genomic Encyclopedia of Archaeal and Bacterial Type Strains, Phase II (KMG-II): from individual species to whole genera.</title>
        <authorList>
            <person name="Goeker M."/>
        </authorList>
    </citation>
    <scope>NUCLEOTIDE SEQUENCE [LARGE SCALE GENOMIC DNA]</scope>
    <source>
        <strain evidence="3 4">DSM 45312</strain>
    </source>
</reference>
<name>A0A2P8DRS7_9ACTN</name>
<dbReference type="PANTHER" id="PTHR11941:SF127">
    <property type="entry name" value="ENOYL-COA HYDRATASE ECHA18 (ENOYL HYDRASE) (UNSATURATED ACYL-COA HYDRATASE) (CROTONASE)-RELATED"/>
    <property type="match status" value="1"/>
</dbReference>
<dbReference type="PANTHER" id="PTHR11941">
    <property type="entry name" value="ENOYL-COA HYDRATASE-RELATED"/>
    <property type="match status" value="1"/>
</dbReference>
<keyword evidence="4" id="KW-1185">Reference proteome</keyword>
<comment type="caution">
    <text evidence="3">The sequence shown here is derived from an EMBL/GenBank/DDBJ whole genome shotgun (WGS) entry which is preliminary data.</text>
</comment>
<dbReference type="InterPro" id="IPR014748">
    <property type="entry name" value="Enoyl-CoA_hydra_C"/>
</dbReference>
<accession>A0A2P8DRS7</accession>